<sequence length="266" mass="28495">MTIARTELNATRRTFGPPAETAGGANRPCPDFGAKWGHAIGAKTLGWGQPSPAQPVMTERTDPARDLLLMLTPNPVINFLLSWKRRRRQRDTAGSSAATEAARLMIAILLVSQMTACAENWLAGWEEKAFSRGQPLGERHKTFLGDGRRCVAEAAAAALFGVGVGAAKPFEANDPGANHRVNSLAASDHRHGPVELEKNKRAEASRLPVVSFASCPCEDAVTTRSCVLSLGHLPRDARHVGSLLSPGEVCCVTEASLQIGRRPHDP</sequence>
<feature type="region of interest" description="Disordered" evidence="1">
    <location>
        <begin position="1"/>
        <end position="30"/>
    </location>
</feature>
<dbReference type="EMBL" id="MU839827">
    <property type="protein sequence ID" value="KAK1760559.1"/>
    <property type="molecule type" value="Genomic_DNA"/>
</dbReference>
<proteinExistence type="predicted"/>
<comment type="caution">
    <text evidence="2">The sequence shown here is derived from an EMBL/GenBank/DDBJ whole genome shotgun (WGS) entry which is preliminary data.</text>
</comment>
<evidence type="ECO:0000256" key="1">
    <source>
        <dbReference type="SAM" id="MobiDB-lite"/>
    </source>
</evidence>
<reference evidence="2" key="1">
    <citation type="submission" date="2023-06" db="EMBL/GenBank/DDBJ databases">
        <title>Genome-scale phylogeny and comparative genomics of the fungal order Sordariales.</title>
        <authorList>
            <consortium name="Lawrence Berkeley National Laboratory"/>
            <person name="Hensen N."/>
            <person name="Bonometti L."/>
            <person name="Westerberg I."/>
            <person name="Brannstrom I.O."/>
            <person name="Guillou S."/>
            <person name="Cros-Aarteil S."/>
            <person name="Calhoun S."/>
            <person name="Haridas S."/>
            <person name="Kuo A."/>
            <person name="Mondo S."/>
            <person name="Pangilinan J."/>
            <person name="Riley R."/>
            <person name="Labutti K."/>
            <person name="Andreopoulos B."/>
            <person name="Lipzen A."/>
            <person name="Chen C."/>
            <person name="Yanf M."/>
            <person name="Daum C."/>
            <person name="Ng V."/>
            <person name="Clum A."/>
            <person name="Steindorff A."/>
            <person name="Ohm R."/>
            <person name="Martin F."/>
            <person name="Silar P."/>
            <person name="Natvig D."/>
            <person name="Lalanne C."/>
            <person name="Gautier V."/>
            <person name="Ament-Velasquez S.L."/>
            <person name="Kruys A."/>
            <person name="Hutchinson M.I."/>
            <person name="Powell A.J."/>
            <person name="Barry K."/>
            <person name="Miller A.N."/>
            <person name="Grigoriev I.V."/>
            <person name="Debuchy R."/>
            <person name="Gladieux P."/>
            <person name="Thoren M.H."/>
            <person name="Johannesson H."/>
        </authorList>
    </citation>
    <scope>NUCLEOTIDE SEQUENCE</scope>
    <source>
        <strain evidence="2">PSN4</strain>
    </source>
</reference>
<organism evidence="2 3">
    <name type="scientific">Echria macrotheca</name>
    <dbReference type="NCBI Taxonomy" id="438768"/>
    <lineage>
        <taxon>Eukaryota</taxon>
        <taxon>Fungi</taxon>
        <taxon>Dikarya</taxon>
        <taxon>Ascomycota</taxon>
        <taxon>Pezizomycotina</taxon>
        <taxon>Sordariomycetes</taxon>
        <taxon>Sordariomycetidae</taxon>
        <taxon>Sordariales</taxon>
        <taxon>Schizotheciaceae</taxon>
        <taxon>Echria</taxon>
    </lineage>
</organism>
<evidence type="ECO:0000313" key="3">
    <source>
        <dbReference type="Proteomes" id="UP001239445"/>
    </source>
</evidence>
<keyword evidence="3" id="KW-1185">Reference proteome</keyword>
<evidence type="ECO:0000313" key="2">
    <source>
        <dbReference type="EMBL" id="KAK1760559.1"/>
    </source>
</evidence>
<accession>A0AAJ0FG33</accession>
<gene>
    <name evidence="2" type="ORF">QBC47DRAFT_355730</name>
</gene>
<dbReference type="AlphaFoldDB" id="A0AAJ0FG33"/>
<protein>
    <submittedName>
        <fullName evidence="2">Uncharacterized protein</fullName>
    </submittedName>
</protein>
<name>A0AAJ0FG33_9PEZI</name>
<dbReference type="Proteomes" id="UP001239445">
    <property type="component" value="Unassembled WGS sequence"/>
</dbReference>